<dbReference type="Proteomes" id="UP000247485">
    <property type="component" value="Unassembled WGS sequence"/>
</dbReference>
<dbReference type="GO" id="GO:0043709">
    <property type="term" value="P:cell adhesion involved in single-species biofilm formation"/>
    <property type="evidence" value="ECO:0007669"/>
    <property type="project" value="TreeGrafter"/>
</dbReference>
<evidence type="ECO:0000259" key="2">
    <source>
        <dbReference type="Pfam" id="PF00419"/>
    </source>
</evidence>
<evidence type="ECO:0000313" key="3">
    <source>
        <dbReference type="EMBL" id="PXW45293.1"/>
    </source>
</evidence>
<dbReference type="SUPFAM" id="SSF49401">
    <property type="entry name" value="Bacterial adhesins"/>
    <property type="match status" value="1"/>
</dbReference>
<keyword evidence="1" id="KW-0732">Signal</keyword>
<protein>
    <submittedName>
        <fullName evidence="3">Type 1 fimbria pilin</fullName>
    </submittedName>
</protein>
<sequence>MITKIAHGFSGAILCLISLSAIAYDGALNFEGEAIQSTCIFEGISVTGAPPSLNPTITLPDVSVESLAGGNIAGETTLALHFRDCVSMEGEMTGHPSFHTDNVSSDGTLYMPNNTAESAKNVGFQIINYSRDGTQSGVQRPNYTGNSYAAWFPLIKGNMINTLYRVSYRKVPGSSVIIPGKMSATVTYNINYY</sequence>
<feature type="chain" id="PRO_5016248339" evidence="1">
    <location>
        <begin position="24"/>
        <end position="193"/>
    </location>
</feature>
<feature type="signal peptide" evidence="1">
    <location>
        <begin position="1"/>
        <end position="23"/>
    </location>
</feature>
<dbReference type="PANTHER" id="PTHR33420">
    <property type="entry name" value="FIMBRIAL SUBUNIT ELFA-RELATED"/>
    <property type="match status" value="1"/>
</dbReference>
<dbReference type="GO" id="GO:0009289">
    <property type="term" value="C:pilus"/>
    <property type="evidence" value="ECO:0007669"/>
    <property type="project" value="InterPro"/>
</dbReference>
<gene>
    <name evidence="3" type="ORF">DET57_10786</name>
</gene>
<dbReference type="Pfam" id="PF00419">
    <property type="entry name" value="Fimbrial"/>
    <property type="match status" value="1"/>
</dbReference>
<name>A0A318G0U9_KLEOX</name>
<dbReference type="EMBL" id="QJJG01000007">
    <property type="protein sequence ID" value="PXW45293.1"/>
    <property type="molecule type" value="Genomic_DNA"/>
</dbReference>
<proteinExistence type="predicted"/>
<dbReference type="Gene3D" id="2.60.40.1090">
    <property type="entry name" value="Fimbrial-type adhesion domain"/>
    <property type="match status" value="1"/>
</dbReference>
<dbReference type="InterPro" id="IPR036937">
    <property type="entry name" value="Adhesion_dom_fimbrial_sf"/>
</dbReference>
<dbReference type="InterPro" id="IPR008966">
    <property type="entry name" value="Adhesion_dom_sf"/>
</dbReference>
<feature type="domain" description="Fimbrial-type adhesion" evidence="2">
    <location>
        <begin position="29"/>
        <end position="192"/>
    </location>
</feature>
<organism evidence="3 4">
    <name type="scientific">Klebsiella oxytoca</name>
    <dbReference type="NCBI Taxonomy" id="571"/>
    <lineage>
        <taxon>Bacteria</taxon>
        <taxon>Pseudomonadati</taxon>
        <taxon>Pseudomonadota</taxon>
        <taxon>Gammaproteobacteria</taxon>
        <taxon>Enterobacterales</taxon>
        <taxon>Enterobacteriaceae</taxon>
        <taxon>Klebsiella/Raoultella group</taxon>
        <taxon>Klebsiella</taxon>
    </lineage>
</organism>
<dbReference type="InterPro" id="IPR050263">
    <property type="entry name" value="Bact_Fimbrial_Adh_Pro"/>
</dbReference>
<reference evidence="3 4" key="1">
    <citation type="submission" date="2018-05" db="EMBL/GenBank/DDBJ databases">
        <title>Freshwater and sediment microbial communities from various areas in North America, analyzing microbe dynamics in response to fracking.</title>
        <authorList>
            <person name="Lamendella R."/>
        </authorList>
    </citation>
    <scope>NUCLEOTIDE SEQUENCE [LARGE SCALE GENOMIC DNA]</scope>
    <source>
        <strain evidence="3 4">67</strain>
    </source>
</reference>
<evidence type="ECO:0000313" key="4">
    <source>
        <dbReference type="Proteomes" id="UP000247485"/>
    </source>
</evidence>
<dbReference type="AlphaFoldDB" id="A0A318G0U9"/>
<comment type="caution">
    <text evidence="3">The sequence shown here is derived from an EMBL/GenBank/DDBJ whole genome shotgun (WGS) entry which is preliminary data.</text>
</comment>
<evidence type="ECO:0000256" key="1">
    <source>
        <dbReference type="SAM" id="SignalP"/>
    </source>
</evidence>
<dbReference type="InterPro" id="IPR000259">
    <property type="entry name" value="Adhesion_dom_fimbrial"/>
</dbReference>
<accession>A0A318G0U9</accession>
<dbReference type="PANTHER" id="PTHR33420:SF10">
    <property type="entry name" value="FIMBRIAE MAJOR SUBUNIT"/>
    <property type="match status" value="1"/>
</dbReference>